<dbReference type="PROSITE" id="PS50222">
    <property type="entry name" value="EF_HAND_2"/>
    <property type="match status" value="2"/>
</dbReference>
<dbReference type="AlphaFoldDB" id="A0A813L9F7"/>
<feature type="region of interest" description="Disordered" evidence="4">
    <location>
        <begin position="465"/>
        <end position="585"/>
    </location>
</feature>
<organism evidence="6 7">
    <name type="scientific">Polarella glacialis</name>
    <name type="common">Dinoflagellate</name>
    <dbReference type="NCBI Taxonomy" id="89957"/>
    <lineage>
        <taxon>Eukaryota</taxon>
        <taxon>Sar</taxon>
        <taxon>Alveolata</taxon>
        <taxon>Dinophyceae</taxon>
        <taxon>Suessiales</taxon>
        <taxon>Suessiaceae</taxon>
        <taxon>Polarella</taxon>
    </lineage>
</organism>
<keyword evidence="1" id="KW-0106">Calcium</keyword>
<dbReference type="GO" id="GO:0005509">
    <property type="term" value="F:calcium ion binding"/>
    <property type="evidence" value="ECO:0007669"/>
    <property type="project" value="InterPro"/>
</dbReference>
<evidence type="ECO:0000256" key="2">
    <source>
        <dbReference type="ARBA" id="ARBA00023054"/>
    </source>
</evidence>
<dbReference type="PROSITE" id="PS00018">
    <property type="entry name" value="EF_HAND_1"/>
    <property type="match status" value="2"/>
</dbReference>
<keyword evidence="2 3" id="KW-0175">Coiled coil</keyword>
<sequence length="682" mass="78381">MHADGEKQPPKPTDARQAYLQDHFMRIQNEIEFTTRKLELEKRRLNKLEEDASRMRAEHEEKVLKAQQSAQNVVSTKKIEHRLAKAMGQLNLLGHENTDCRSKIDGVRRERLQLIQVFKKLTGDIKENIQSVGSIQRDNDGARRDQEEREHRMSALKKQLEIERKQFKTTVQRLQKDFKDREREELTQRVAMLKASEEHGDDTIQKSKTRSLKADEEEQFNSTLVMRRILKLAFLNAIQRRHIRQHQKNIEVFEQAFATIKSTTGISDIEEIVKIFVALEQRNFSLLTYVNALNREIESLEKNNRQLKDQLSNQTDIEAESERRRVSALTDVMQQIESTSRTTEENKLQATQQSEILDRCKPVIHAILKTVERENRGFGGQPAPEFTGENVLGWLTYTEKTLTQWKDFLPETKDARHFKTPSKNYKYTVGNQVLALQPKKHHNAPVSLVKAGELPSAANAFMEQGQNQRAALAGREEDSSDDEEDLMTHPWSRQELRDKAIQSVAKRRRHRRTEGPAAGQGGGANDQTLRPQDDAGAAVPGDKEKEGGEMGYEDMVGKENKDGDEDSNGSDDSEMDDDVGPTDEEINEIFLKRYKMSKEELQGMADKMGIQLNNLCYLKQEFDAYDEDRSGVIDVKELKGLLEKLGEDLSEEELDQAFRELDSDGSGNIEFFEFVEWFTSED</sequence>
<feature type="compositionally biased region" description="Acidic residues" evidence="4">
    <location>
        <begin position="562"/>
        <end position="585"/>
    </location>
</feature>
<feature type="domain" description="EF-hand" evidence="5">
    <location>
        <begin position="618"/>
        <end position="648"/>
    </location>
</feature>
<proteinExistence type="predicted"/>
<evidence type="ECO:0000259" key="5">
    <source>
        <dbReference type="PROSITE" id="PS50222"/>
    </source>
</evidence>
<dbReference type="SMART" id="SM00054">
    <property type="entry name" value="EFh"/>
    <property type="match status" value="2"/>
</dbReference>
<feature type="coiled-coil region" evidence="3">
    <location>
        <begin position="31"/>
        <end position="65"/>
    </location>
</feature>
<dbReference type="SUPFAM" id="SSF47473">
    <property type="entry name" value="EF-hand"/>
    <property type="match status" value="1"/>
</dbReference>
<dbReference type="InterPro" id="IPR002048">
    <property type="entry name" value="EF_hand_dom"/>
</dbReference>
<dbReference type="Pfam" id="PF13499">
    <property type="entry name" value="EF-hand_7"/>
    <property type="match status" value="1"/>
</dbReference>
<feature type="coiled-coil region" evidence="3">
    <location>
        <begin position="290"/>
        <end position="317"/>
    </location>
</feature>
<evidence type="ECO:0000256" key="1">
    <source>
        <dbReference type="ARBA" id="ARBA00022837"/>
    </source>
</evidence>
<dbReference type="Pfam" id="PF21773">
    <property type="entry name" value="ODAD1_CC"/>
    <property type="match status" value="1"/>
</dbReference>
<feature type="domain" description="EF-hand" evidence="5">
    <location>
        <begin position="649"/>
        <end position="682"/>
    </location>
</feature>
<evidence type="ECO:0000256" key="4">
    <source>
        <dbReference type="SAM" id="MobiDB-lite"/>
    </source>
</evidence>
<dbReference type="InterPro" id="IPR011992">
    <property type="entry name" value="EF-hand-dom_pair"/>
</dbReference>
<reference evidence="6" key="1">
    <citation type="submission" date="2021-02" db="EMBL/GenBank/DDBJ databases">
        <authorList>
            <person name="Dougan E. K."/>
            <person name="Rhodes N."/>
            <person name="Thang M."/>
            <person name="Chan C."/>
        </authorList>
    </citation>
    <scope>NUCLEOTIDE SEQUENCE</scope>
</reference>
<evidence type="ECO:0000313" key="7">
    <source>
        <dbReference type="Proteomes" id="UP000626109"/>
    </source>
</evidence>
<gene>
    <name evidence="6" type="ORF">PGLA2088_LOCUS44271</name>
</gene>
<dbReference type="InterPro" id="IPR018247">
    <property type="entry name" value="EF_Hand_1_Ca_BS"/>
</dbReference>
<dbReference type="CDD" id="cd00051">
    <property type="entry name" value="EFh"/>
    <property type="match status" value="1"/>
</dbReference>
<feature type="coiled-coil region" evidence="3">
    <location>
        <begin position="157"/>
        <end position="184"/>
    </location>
</feature>
<dbReference type="EMBL" id="CAJNNW010035117">
    <property type="protein sequence ID" value="CAE8725773.1"/>
    <property type="molecule type" value="Genomic_DNA"/>
</dbReference>
<dbReference type="InterPro" id="IPR049258">
    <property type="entry name" value="ODAD1_CC"/>
</dbReference>
<evidence type="ECO:0000256" key="3">
    <source>
        <dbReference type="SAM" id="Coils"/>
    </source>
</evidence>
<dbReference type="PANTHER" id="PTHR21694:SF18">
    <property type="entry name" value="COILED-COIL DOMAIN-CONTAINING PROTEIN 63"/>
    <property type="match status" value="1"/>
</dbReference>
<dbReference type="Gene3D" id="1.10.238.10">
    <property type="entry name" value="EF-hand"/>
    <property type="match status" value="1"/>
</dbReference>
<evidence type="ECO:0000313" key="6">
    <source>
        <dbReference type="EMBL" id="CAE8725773.1"/>
    </source>
</evidence>
<dbReference type="Proteomes" id="UP000626109">
    <property type="component" value="Unassembled WGS sequence"/>
</dbReference>
<dbReference type="InterPro" id="IPR051876">
    <property type="entry name" value="ODA-DC/CCD"/>
</dbReference>
<protein>
    <recommendedName>
        <fullName evidence="5">EF-hand domain-containing protein</fullName>
    </recommendedName>
</protein>
<accession>A0A813L9F7</accession>
<dbReference type="PANTHER" id="PTHR21694">
    <property type="entry name" value="COILED-COIL DOMAIN-CONTAINING PROTEIN 63"/>
    <property type="match status" value="1"/>
</dbReference>
<name>A0A813L9F7_POLGL</name>
<comment type="caution">
    <text evidence="6">The sequence shown here is derived from an EMBL/GenBank/DDBJ whole genome shotgun (WGS) entry which is preliminary data.</text>
</comment>